<keyword evidence="7" id="KW-0961">Cell wall biogenesis/degradation</keyword>
<evidence type="ECO:0000256" key="2">
    <source>
        <dbReference type="ARBA" id="ARBA00008834"/>
    </source>
</evidence>
<dbReference type="Pfam" id="PF00295">
    <property type="entry name" value="Glyco_hydro_28"/>
    <property type="match status" value="1"/>
</dbReference>
<keyword evidence="5 9" id="KW-0378">Hydrolase</keyword>
<evidence type="ECO:0000256" key="4">
    <source>
        <dbReference type="ARBA" id="ARBA00022525"/>
    </source>
</evidence>
<evidence type="ECO:0008006" key="12">
    <source>
        <dbReference type="Google" id="ProtNLM"/>
    </source>
</evidence>
<evidence type="ECO:0000313" key="10">
    <source>
        <dbReference type="EMBL" id="VFQ97730.1"/>
    </source>
</evidence>
<keyword evidence="11" id="KW-1185">Reference proteome</keyword>
<name>A0A484N9J4_9ASTE</name>
<proteinExistence type="inferred from homology"/>
<dbReference type="Proteomes" id="UP000595140">
    <property type="component" value="Unassembled WGS sequence"/>
</dbReference>
<evidence type="ECO:0000313" key="11">
    <source>
        <dbReference type="Proteomes" id="UP000595140"/>
    </source>
</evidence>
<accession>A0A484N9J4</accession>
<dbReference type="EMBL" id="OOIL02006555">
    <property type="protein sequence ID" value="VFQ97730.1"/>
    <property type="molecule type" value="Genomic_DNA"/>
</dbReference>
<keyword evidence="3" id="KW-0134">Cell wall</keyword>
<dbReference type="InterPro" id="IPR000743">
    <property type="entry name" value="Glyco_hydro_28"/>
</dbReference>
<feature type="active site" evidence="8">
    <location>
        <position position="252"/>
    </location>
</feature>
<dbReference type="SMART" id="SM00710">
    <property type="entry name" value="PbH1"/>
    <property type="match status" value="6"/>
</dbReference>
<dbReference type="GO" id="GO:0004650">
    <property type="term" value="F:polygalacturonase activity"/>
    <property type="evidence" value="ECO:0007669"/>
    <property type="project" value="InterPro"/>
</dbReference>
<organism evidence="10 11">
    <name type="scientific">Cuscuta campestris</name>
    <dbReference type="NCBI Taxonomy" id="132261"/>
    <lineage>
        <taxon>Eukaryota</taxon>
        <taxon>Viridiplantae</taxon>
        <taxon>Streptophyta</taxon>
        <taxon>Embryophyta</taxon>
        <taxon>Tracheophyta</taxon>
        <taxon>Spermatophyta</taxon>
        <taxon>Magnoliopsida</taxon>
        <taxon>eudicotyledons</taxon>
        <taxon>Gunneridae</taxon>
        <taxon>Pentapetalae</taxon>
        <taxon>asterids</taxon>
        <taxon>lamiids</taxon>
        <taxon>Solanales</taxon>
        <taxon>Convolvulaceae</taxon>
        <taxon>Cuscuteae</taxon>
        <taxon>Cuscuta</taxon>
        <taxon>Cuscuta subgen. Grammica</taxon>
        <taxon>Cuscuta sect. Cleistogrammica</taxon>
    </lineage>
</organism>
<dbReference type="SUPFAM" id="SSF51126">
    <property type="entry name" value="Pectin lyase-like"/>
    <property type="match status" value="1"/>
</dbReference>
<dbReference type="GO" id="GO:0071555">
    <property type="term" value="P:cell wall organization"/>
    <property type="evidence" value="ECO:0007669"/>
    <property type="project" value="UniProtKB-KW"/>
</dbReference>
<dbReference type="FunFam" id="2.160.20.10:FF:000004">
    <property type="entry name" value="Pectin lyase-like superfamily protein"/>
    <property type="match status" value="1"/>
</dbReference>
<dbReference type="AlphaFoldDB" id="A0A484N9J4"/>
<dbReference type="GO" id="GO:0005975">
    <property type="term" value="P:carbohydrate metabolic process"/>
    <property type="evidence" value="ECO:0007669"/>
    <property type="project" value="InterPro"/>
</dbReference>
<reference evidence="10 11" key="1">
    <citation type="submission" date="2018-04" db="EMBL/GenBank/DDBJ databases">
        <authorList>
            <person name="Vogel A."/>
        </authorList>
    </citation>
    <scope>NUCLEOTIDE SEQUENCE [LARGE SCALE GENOMIC DNA]</scope>
</reference>
<evidence type="ECO:0000256" key="3">
    <source>
        <dbReference type="ARBA" id="ARBA00022512"/>
    </source>
</evidence>
<evidence type="ECO:0000256" key="7">
    <source>
        <dbReference type="ARBA" id="ARBA00023316"/>
    </source>
</evidence>
<dbReference type="PANTHER" id="PTHR31375">
    <property type="match status" value="1"/>
</dbReference>
<dbReference type="OrthoDB" id="187139at2759"/>
<comment type="subcellular location">
    <subcellularLocation>
        <location evidence="1">Secreted</location>
        <location evidence="1">Cell wall</location>
    </subcellularLocation>
</comment>
<evidence type="ECO:0000256" key="5">
    <source>
        <dbReference type="ARBA" id="ARBA00022801"/>
    </source>
</evidence>
<comment type="similarity">
    <text evidence="2 9">Belongs to the glycosyl hydrolase 28 family.</text>
</comment>
<dbReference type="InterPro" id="IPR006626">
    <property type="entry name" value="PbH1"/>
</dbReference>
<keyword evidence="4" id="KW-0964">Secreted</keyword>
<evidence type="ECO:0000256" key="6">
    <source>
        <dbReference type="ARBA" id="ARBA00023295"/>
    </source>
</evidence>
<dbReference type="InterPro" id="IPR012334">
    <property type="entry name" value="Pectin_lyas_fold"/>
</dbReference>
<gene>
    <name evidence="10" type="ORF">CCAM_LOCUS39506</name>
</gene>
<dbReference type="InterPro" id="IPR011050">
    <property type="entry name" value="Pectin_lyase_fold/virulence"/>
</dbReference>
<protein>
    <recommendedName>
        <fullName evidence="12">Exopolygalacturonase-like</fullName>
    </recommendedName>
</protein>
<dbReference type="PROSITE" id="PS00502">
    <property type="entry name" value="POLYGALACTURONASE"/>
    <property type="match status" value="1"/>
</dbReference>
<evidence type="ECO:0000256" key="8">
    <source>
        <dbReference type="PROSITE-ProRule" id="PRU10052"/>
    </source>
</evidence>
<evidence type="ECO:0000256" key="9">
    <source>
        <dbReference type="RuleBase" id="RU361169"/>
    </source>
</evidence>
<keyword evidence="6 9" id="KW-0326">Glycosidase</keyword>
<evidence type="ECO:0000256" key="1">
    <source>
        <dbReference type="ARBA" id="ARBA00004191"/>
    </source>
</evidence>
<sequence length="405" mass="43418">MGSRVCLAVLFVKFLLGFGFLFSTGGFGGVDAVPLKVFDVRNYGARADGKTDNAKAFLGTWKDACEWNGEATLSIPQGEYMVGSLSFVGPCKGSVKVNVEGIVKAPTDPKLFFGDTWIDFRYVNGLVLEGGGTFDGQGASAWRYNDCSKNPNCPKLPASVGFAFVNKTTVQNINSINSKNLHFNVFACNYMVFNNVTVTAPGDSPNTDGIHIGKSANVRISRSVIGTGDDCISMVSGSENITVSDVTCGPGHGISIGSMGKSEDEFVRGVHIKSCRFLGTQNGVRIKTWAPSYPSKVDNVVFEDVVMTNVNNPIFIDQQYCPSPPCSTQASSVQIRNVTFQKIRGSSSSREAVILNCSKKYPCQEVKLIDINLEYNGRNGPATSSCSNVRGNALGQQLPPVGCLL</sequence>
<dbReference type="Gene3D" id="2.160.20.10">
    <property type="entry name" value="Single-stranded right-handed beta-helix, Pectin lyase-like"/>
    <property type="match status" value="1"/>
</dbReference>